<sequence>MVVYNFKKIETVPTAKDFIDVILSKTQRKTPTVVHPGYNIVRIRQFYMRKVKYTHMNYHDKLTQILTDFPRLDDIHPFYADLVNVLYDRDHFKLALGQLNLAKQLIDRVGRDYVKLLKYGDSLYRCKSLKRAALGRMCTVMKRQKGALEYLEQVRQHMMRLPAIDPATRTIIIAGYPNVGKSSFMNRVTRANVDVQPYAFTTKSLFVGHLDYKYLRWQVIDTPGVLDKPLEERNTIEMQSITALAHLQCCVLYVLDISEECGHSIAEQVALFDQIKPLFARKPLRVARASMKSSFNSWAIAN</sequence>
<dbReference type="Gene3D" id="3.40.50.300">
    <property type="entry name" value="P-loop containing nucleotide triphosphate hydrolases"/>
    <property type="match status" value="1"/>
</dbReference>
<dbReference type="Pfam" id="PF02421">
    <property type="entry name" value="FeoB_N"/>
    <property type="match status" value="1"/>
</dbReference>
<dbReference type="Gene3D" id="1.20.120.1190">
    <property type="match status" value="1"/>
</dbReference>
<dbReference type="InterPro" id="IPR006073">
    <property type="entry name" value="GTP-bd"/>
</dbReference>
<dbReference type="CDD" id="cd01897">
    <property type="entry name" value="NOG"/>
    <property type="match status" value="1"/>
</dbReference>
<dbReference type="EMBL" id="HBIR01012102">
    <property type="protein sequence ID" value="CAE0536187.1"/>
    <property type="molecule type" value="Transcribed_RNA"/>
</dbReference>
<evidence type="ECO:0000256" key="2">
    <source>
        <dbReference type="ARBA" id="ARBA00023134"/>
    </source>
</evidence>
<dbReference type="Pfam" id="PF06858">
    <property type="entry name" value="NOG1"/>
    <property type="match status" value="1"/>
</dbReference>
<dbReference type="InterPro" id="IPR010674">
    <property type="entry name" value="NOG1_Rossman_fold_dom"/>
</dbReference>
<dbReference type="GO" id="GO:0005525">
    <property type="term" value="F:GTP binding"/>
    <property type="evidence" value="ECO:0007669"/>
    <property type="project" value="UniProtKB-KW"/>
</dbReference>
<dbReference type="InterPro" id="IPR041623">
    <property type="entry name" value="NOG1_N"/>
</dbReference>
<dbReference type="SUPFAM" id="SSF52540">
    <property type="entry name" value="P-loop containing nucleoside triphosphate hydrolases"/>
    <property type="match status" value="1"/>
</dbReference>
<protein>
    <recommendedName>
        <fullName evidence="3">OBG-type G domain-containing protein</fullName>
    </recommendedName>
</protein>
<evidence type="ECO:0000256" key="1">
    <source>
        <dbReference type="ARBA" id="ARBA00022741"/>
    </source>
</evidence>
<gene>
    <name evidence="4" type="ORF">EHUX00137_LOCUS8815</name>
</gene>
<evidence type="ECO:0000259" key="3">
    <source>
        <dbReference type="PROSITE" id="PS51710"/>
    </source>
</evidence>
<dbReference type="InterPro" id="IPR030389">
    <property type="entry name" value="G_FEOB_dom"/>
</dbReference>
<feature type="domain" description="OBG-type G" evidence="3">
    <location>
        <begin position="169"/>
        <end position="302"/>
    </location>
</feature>
<keyword evidence="2" id="KW-0342">GTP-binding</keyword>
<name>A0A6U9BLR3_EMIHU</name>
<dbReference type="PROSITE" id="PS51710">
    <property type="entry name" value="G_OBG"/>
    <property type="match status" value="1"/>
</dbReference>
<dbReference type="FunFam" id="1.20.120.1190:FF:000001">
    <property type="entry name" value="Nucleolar GTP-binding protein 1"/>
    <property type="match status" value="1"/>
</dbReference>
<dbReference type="PANTHER" id="PTHR45759">
    <property type="entry name" value="NUCLEOLAR GTP-BINDING PROTEIN 1"/>
    <property type="match status" value="1"/>
</dbReference>
<keyword evidence="1" id="KW-0547">Nucleotide-binding</keyword>
<evidence type="ECO:0000313" key="4">
    <source>
        <dbReference type="EMBL" id="CAE0536187.1"/>
    </source>
</evidence>
<accession>A0A6U9BLR3</accession>
<dbReference type="Pfam" id="PF17835">
    <property type="entry name" value="NOG1_N"/>
    <property type="match status" value="1"/>
</dbReference>
<dbReference type="PRINTS" id="PR00326">
    <property type="entry name" value="GTP1OBG"/>
</dbReference>
<dbReference type="InterPro" id="IPR027417">
    <property type="entry name" value="P-loop_NTPase"/>
</dbReference>
<reference evidence="4" key="1">
    <citation type="submission" date="2021-01" db="EMBL/GenBank/DDBJ databases">
        <authorList>
            <person name="Corre E."/>
            <person name="Pelletier E."/>
            <person name="Niang G."/>
            <person name="Scheremetjew M."/>
            <person name="Finn R."/>
            <person name="Kale V."/>
            <person name="Holt S."/>
            <person name="Cochrane G."/>
            <person name="Meng A."/>
            <person name="Brown T."/>
            <person name="Cohen L."/>
        </authorList>
    </citation>
    <scope>NUCLEOTIDE SEQUENCE</scope>
    <source>
        <strain evidence="4">379</strain>
    </source>
</reference>
<proteinExistence type="predicted"/>
<organism evidence="4">
    <name type="scientific">Emiliania huxleyi</name>
    <name type="common">Coccolithophore</name>
    <name type="synonym">Pontosphaera huxleyi</name>
    <dbReference type="NCBI Taxonomy" id="2903"/>
    <lineage>
        <taxon>Eukaryota</taxon>
        <taxon>Haptista</taxon>
        <taxon>Haptophyta</taxon>
        <taxon>Prymnesiophyceae</taxon>
        <taxon>Isochrysidales</taxon>
        <taxon>Noelaerhabdaceae</taxon>
        <taxon>Emiliania</taxon>
    </lineage>
</organism>
<dbReference type="InterPro" id="IPR031167">
    <property type="entry name" value="G_OBG"/>
</dbReference>
<dbReference type="AlphaFoldDB" id="A0A6U9BLR3"/>